<dbReference type="Proteomes" id="UP001620626">
    <property type="component" value="Unassembled WGS sequence"/>
</dbReference>
<evidence type="ECO:0000313" key="2">
    <source>
        <dbReference type="EMBL" id="KAL3107405.1"/>
    </source>
</evidence>
<dbReference type="EMBL" id="JBICBT010000618">
    <property type="protein sequence ID" value="KAL3107405.1"/>
    <property type="molecule type" value="Genomic_DNA"/>
</dbReference>
<feature type="domain" description="Lon proteolytic" evidence="1">
    <location>
        <begin position="221"/>
        <end position="315"/>
    </location>
</feature>
<dbReference type="InterPro" id="IPR008269">
    <property type="entry name" value="Lon_proteolytic"/>
</dbReference>
<proteinExistence type="predicted"/>
<dbReference type="SUPFAM" id="SSF54211">
    <property type="entry name" value="Ribosomal protein S5 domain 2-like"/>
    <property type="match status" value="1"/>
</dbReference>
<organism evidence="2 3">
    <name type="scientific">Heterodera trifolii</name>
    <dbReference type="NCBI Taxonomy" id="157864"/>
    <lineage>
        <taxon>Eukaryota</taxon>
        <taxon>Metazoa</taxon>
        <taxon>Ecdysozoa</taxon>
        <taxon>Nematoda</taxon>
        <taxon>Chromadorea</taxon>
        <taxon>Rhabditida</taxon>
        <taxon>Tylenchina</taxon>
        <taxon>Tylenchomorpha</taxon>
        <taxon>Tylenchoidea</taxon>
        <taxon>Heteroderidae</taxon>
        <taxon>Heteroderinae</taxon>
        <taxon>Heterodera</taxon>
    </lineage>
</organism>
<accession>A0ABD2KWS5</accession>
<comment type="caution">
    <text evidence="2">The sequence shown here is derived from an EMBL/GenBank/DDBJ whole genome shotgun (WGS) entry which is preliminary data.</text>
</comment>
<dbReference type="Pfam" id="PF05362">
    <property type="entry name" value="Lon_C"/>
    <property type="match status" value="1"/>
</dbReference>
<dbReference type="AlphaFoldDB" id="A0ABD2KWS5"/>
<gene>
    <name evidence="2" type="ORF">niasHT_019146</name>
</gene>
<evidence type="ECO:0000259" key="1">
    <source>
        <dbReference type="Pfam" id="PF05362"/>
    </source>
</evidence>
<reference evidence="2 3" key="1">
    <citation type="submission" date="2024-10" db="EMBL/GenBank/DDBJ databases">
        <authorList>
            <person name="Kim D."/>
        </authorList>
    </citation>
    <scope>NUCLEOTIDE SEQUENCE [LARGE SCALE GENOMIC DNA]</scope>
    <source>
        <strain evidence="2">BH-2024</strain>
    </source>
</reference>
<dbReference type="InterPro" id="IPR020568">
    <property type="entry name" value="Ribosomal_Su5_D2-typ_SF"/>
</dbReference>
<sequence length="550" mass="62655">MYDSFICGDCWLLVFDFLTPSQLGLEIALISRRFDFYVDEHFKTRKWKLNKQLLIQWDVQENGTKQMQIVKSDGNPLPIPQNPLPNKVIGFRRIQIIYIDQNVIAFLRRFHRTENVRILDFVLLNIWSMSGWCAEIAQMLCEFTAGAMVVNDGTVQSGGTSLFTVCLNMEQNAPALSIQFDANAAAELHYLIAVHRAQALLGIDQLPPLILKRWPPLHIFGPSASAAILCAVVSLFTNRLCRSDTAVTARVEFGTDELFGVGFLAQKAWGAREADLTRFVMSTADQDAWAAVPADVREGLTPVFVGTGRELLDAMFKPLPCAVHFICDDCWLLVFDFLTPSQLGLEIALISRRFDFYVDEHFKTRKWKLNKQLLIQWDVQENGTKQMQIVKSGGNPLPIPQNPLPNKVIGFRRIQIIYIDQNVIAFLRRFHRANASDGKAVTKWLFTPRPNGVPKWLTIRSFAFSNASSPVTFFIHFWLSSPLDSVVPFDLINQLSVEKLTLHQYDTDDFWLTRCPIAWDNQNWRNLKDERIDRTNPIDIVISDGGFDDG</sequence>
<evidence type="ECO:0000313" key="3">
    <source>
        <dbReference type="Proteomes" id="UP001620626"/>
    </source>
</evidence>
<protein>
    <recommendedName>
        <fullName evidence="1">Lon proteolytic domain-containing protein</fullName>
    </recommendedName>
</protein>
<dbReference type="Gene3D" id="3.30.230.10">
    <property type="match status" value="1"/>
</dbReference>
<dbReference type="InterPro" id="IPR014721">
    <property type="entry name" value="Ribsml_uS5_D2-typ_fold_subgr"/>
</dbReference>
<keyword evidence="3" id="KW-1185">Reference proteome</keyword>
<name>A0ABD2KWS5_9BILA</name>